<keyword evidence="2" id="KW-0347">Helicase</keyword>
<accession>A0A347ZTY1</accession>
<keyword evidence="1" id="KW-0227">DNA damage</keyword>
<dbReference type="OrthoDB" id="306181at2"/>
<keyword evidence="3" id="KW-0234">DNA repair</keyword>
<feature type="domain" description="PD-(D/E)XK endonuclease-like" evidence="4">
    <location>
        <begin position="9"/>
        <end position="242"/>
    </location>
</feature>
<keyword evidence="2" id="KW-0067">ATP-binding</keyword>
<reference evidence="5 6" key="1">
    <citation type="submission" date="2018-08" db="EMBL/GenBank/DDBJ databases">
        <title>Genomic Encyclopedia of Type Strains, Phase IV (KMG-IV): sequencing the most valuable type-strain genomes for metagenomic binning, comparative biology and taxonomic classification.</title>
        <authorList>
            <person name="Goeker M."/>
        </authorList>
    </citation>
    <scope>NUCLEOTIDE SEQUENCE [LARGE SCALE GENOMIC DNA]</scope>
    <source>
        <strain evidence="5 6">DSM 23923</strain>
    </source>
</reference>
<evidence type="ECO:0000313" key="5">
    <source>
        <dbReference type="EMBL" id="REG10655.1"/>
    </source>
</evidence>
<dbReference type="GO" id="GO:0004386">
    <property type="term" value="F:helicase activity"/>
    <property type="evidence" value="ECO:0007669"/>
    <property type="project" value="UniProtKB-KW"/>
</dbReference>
<proteinExistence type="predicted"/>
<evidence type="ECO:0000313" key="6">
    <source>
        <dbReference type="Proteomes" id="UP000256388"/>
    </source>
</evidence>
<gene>
    <name evidence="5" type="ORF">DFR64_0514</name>
</gene>
<evidence type="ECO:0000256" key="3">
    <source>
        <dbReference type="ARBA" id="ARBA00023204"/>
    </source>
</evidence>
<dbReference type="Pfam" id="PF12705">
    <property type="entry name" value="PDDEXK_1"/>
    <property type="match status" value="1"/>
</dbReference>
<evidence type="ECO:0000256" key="2">
    <source>
        <dbReference type="ARBA" id="ARBA00022806"/>
    </source>
</evidence>
<sequence length="278" mass="32212">MSIDPDFIFSANSLQDYVDCPRRFELKYLLKRDWPAEESEPVLEWEHELELGTRFHQLVYQYLSGLPEEALLASINDSDVESWFRNFLAFYRQQEFSQIFPEFRVRIPLGNYQAVAVYDLLALTPDKRLVILDWKTSRKIPRQAWVSDHMQTILYPYAALESAGNFLPQVTLTAESIQMTYVYVRHAIDNTLTFSYSAEHHTHNRSHLEQLVSEIAALELGAFPLTEEKRRCKFCVYRSLCERGENAGSLAELEAEPELDLDALLGGLDFDAQDEIAF</sequence>
<organism evidence="5 6">
    <name type="scientific">Pelolinea submarina</name>
    <dbReference type="NCBI Taxonomy" id="913107"/>
    <lineage>
        <taxon>Bacteria</taxon>
        <taxon>Bacillati</taxon>
        <taxon>Chloroflexota</taxon>
        <taxon>Anaerolineae</taxon>
        <taxon>Anaerolineales</taxon>
        <taxon>Anaerolineaceae</taxon>
        <taxon>Pelolinea</taxon>
    </lineage>
</organism>
<dbReference type="AlphaFoldDB" id="A0A347ZTY1"/>
<comment type="caution">
    <text evidence="5">The sequence shown here is derived from an EMBL/GenBank/DDBJ whole genome shotgun (WGS) entry which is preliminary data.</text>
</comment>
<dbReference type="GO" id="GO:0006281">
    <property type="term" value="P:DNA repair"/>
    <property type="evidence" value="ECO:0007669"/>
    <property type="project" value="UniProtKB-KW"/>
</dbReference>
<dbReference type="RefSeq" id="WP_116223822.1">
    <property type="nucleotide sequence ID" value="NZ_AP018437.1"/>
</dbReference>
<evidence type="ECO:0000256" key="1">
    <source>
        <dbReference type="ARBA" id="ARBA00022763"/>
    </source>
</evidence>
<dbReference type="EMBL" id="QUMS01000001">
    <property type="protein sequence ID" value="REG10655.1"/>
    <property type="molecule type" value="Genomic_DNA"/>
</dbReference>
<keyword evidence="2" id="KW-0547">Nucleotide-binding</keyword>
<dbReference type="Gene3D" id="3.90.320.10">
    <property type="match status" value="1"/>
</dbReference>
<dbReference type="InterPro" id="IPR038726">
    <property type="entry name" value="PDDEXK_AddAB-type"/>
</dbReference>
<dbReference type="InterPro" id="IPR011604">
    <property type="entry name" value="PDDEXK-like_dom_sf"/>
</dbReference>
<evidence type="ECO:0000259" key="4">
    <source>
        <dbReference type="Pfam" id="PF12705"/>
    </source>
</evidence>
<name>A0A347ZTY1_9CHLR</name>
<protein>
    <submittedName>
        <fullName evidence="5">PD-(D/E)XK nuclease superfamily protein</fullName>
    </submittedName>
</protein>
<dbReference type="Proteomes" id="UP000256388">
    <property type="component" value="Unassembled WGS sequence"/>
</dbReference>
<keyword evidence="2" id="KW-0378">Hydrolase</keyword>
<keyword evidence="6" id="KW-1185">Reference proteome</keyword>